<dbReference type="InterPro" id="IPR000014">
    <property type="entry name" value="PAS"/>
</dbReference>
<dbReference type="SMART" id="SM00387">
    <property type="entry name" value="HATPase_c"/>
    <property type="match status" value="1"/>
</dbReference>
<dbReference type="PANTHER" id="PTHR24421">
    <property type="entry name" value="NITRATE/NITRITE SENSOR PROTEIN NARX-RELATED"/>
    <property type="match status" value="1"/>
</dbReference>
<feature type="compositionally biased region" description="Basic and acidic residues" evidence="10">
    <location>
        <begin position="27"/>
        <end position="41"/>
    </location>
</feature>
<dbReference type="Gene3D" id="3.30.450.20">
    <property type="entry name" value="PAS domain"/>
    <property type="match status" value="1"/>
</dbReference>
<dbReference type="GO" id="GO:0046983">
    <property type="term" value="F:protein dimerization activity"/>
    <property type="evidence" value="ECO:0007669"/>
    <property type="project" value="InterPro"/>
</dbReference>
<reference evidence="12 13" key="1">
    <citation type="submission" date="2020-08" db="EMBL/GenBank/DDBJ databases">
        <authorList>
            <person name="Seo M.-J."/>
        </authorList>
    </citation>
    <scope>NUCLEOTIDE SEQUENCE [LARGE SCALE GENOMIC DNA]</scope>
    <source>
        <strain evidence="12 13">KIGAM211</strain>
    </source>
</reference>
<comment type="caution">
    <text evidence="12">The sequence shown here is derived from an EMBL/GenBank/DDBJ whole genome shotgun (WGS) entry which is preliminary data.</text>
</comment>
<evidence type="ECO:0000256" key="7">
    <source>
        <dbReference type="ARBA" id="ARBA00022840"/>
    </source>
</evidence>
<dbReference type="Gene3D" id="1.20.5.1930">
    <property type="match status" value="1"/>
</dbReference>
<keyword evidence="9" id="KW-0175">Coiled coil</keyword>
<dbReference type="Pfam" id="PF02518">
    <property type="entry name" value="HATPase_c"/>
    <property type="match status" value="1"/>
</dbReference>
<dbReference type="GO" id="GO:0005524">
    <property type="term" value="F:ATP binding"/>
    <property type="evidence" value="ECO:0007669"/>
    <property type="project" value="UniProtKB-KW"/>
</dbReference>
<evidence type="ECO:0000256" key="8">
    <source>
        <dbReference type="ARBA" id="ARBA00023012"/>
    </source>
</evidence>
<evidence type="ECO:0000256" key="1">
    <source>
        <dbReference type="ARBA" id="ARBA00000085"/>
    </source>
</evidence>
<dbReference type="EMBL" id="JACKXE010000001">
    <property type="protein sequence ID" value="MBB6626248.1"/>
    <property type="molecule type" value="Genomic_DNA"/>
</dbReference>
<evidence type="ECO:0000256" key="3">
    <source>
        <dbReference type="ARBA" id="ARBA00022553"/>
    </source>
</evidence>
<feature type="compositionally biased region" description="Acidic residues" evidence="10">
    <location>
        <begin position="1"/>
        <end position="18"/>
    </location>
</feature>
<protein>
    <recommendedName>
        <fullName evidence="2">histidine kinase</fullName>
        <ecNumber evidence="2">2.7.13.3</ecNumber>
    </recommendedName>
</protein>
<dbReference type="NCBIfam" id="TIGR00229">
    <property type="entry name" value="sensory_box"/>
    <property type="match status" value="1"/>
</dbReference>
<dbReference type="EC" id="2.7.13.3" evidence="2"/>
<evidence type="ECO:0000256" key="6">
    <source>
        <dbReference type="ARBA" id="ARBA00022777"/>
    </source>
</evidence>
<evidence type="ECO:0000313" key="13">
    <source>
        <dbReference type="Proteomes" id="UP000523955"/>
    </source>
</evidence>
<dbReference type="InterPro" id="IPR000700">
    <property type="entry name" value="PAS-assoc_C"/>
</dbReference>
<dbReference type="Gene3D" id="3.30.565.10">
    <property type="entry name" value="Histidine kinase-like ATPase, C-terminal domain"/>
    <property type="match status" value="1"/>
</dbReference>
<comment type="catalytic activity">
    <reaction evidence="1">
        <text>ATP + protein L-histidine = ADP + protein N-phospho-L-histidine.</text>
        <dbReference type="EC" id="2.7.13.3"/>
    </reaction>
</comment>
<dbReference type="CDD" id="cd00130">
    <property type="entry name" value="PAS"/>
    <property type="match status" value="1"/>
</dbReference>
<evidence type="ECO:0000256" key="4">
    <source>
        <dbReference type="ARBA" id="ARBA00022679"/>
    </source>
</evidence>
<evidence type="ECO:0000256" key="9">
    <source>
        <dbReference type="SAM" id="Coils"/>
    </source>
</evidence>
<dbReference type="Pfam" id="PF07730">
    <property type="entry name" value="HisKA_3"/>
    <property type="match status" value="1"/>
</dbReference>
<dbReference type="GO" id="GO:0016020">
    <property type="term" value="C:membrane"/>
    <property type="evidence" value="ECO:0007669"/>
    <property type="project" value="InterPro"/>
</dbReference>
<dbReference type="InterPro" id="IPR003594">
    <property type="entry name" value="HATPase_dom"/>
</dbReference>
<feature type="region of interest" description="Disordered" evidence="10">
    <location>
        <begin position="1"/>
        <end position="41"/>
    </location>
</feature>
<evidence type="ECO:0000256" key="10">
    <source>
        <dbReference type="SAM" id="MobiDB-lite"/>
    </source>
</evidence>
<keyword evidence="8" id="KW-0902">Two-component regulatory system</keyword>
<accession>A0A7X0VAL1</accession>
<dbReference type="Pfam" id="PF08447">
    <property type="entry name" value="PAS_3"/>
    <property type="match status" value="1"/>
</dbReference>
<dbReference type="InterPro" id="IPR036890">
    <property type="entry name" value="HATPase_C_sf"/>
</dbReference>
<gene>
    <name evidence="12" type="ORF">H5V45_02830</name>
</gene>
<dbReference type="InterPro" id="IPR050482">
    <property type="entry name" value="Sensor_HK_TwoCompSys"/>
</dbReference>
<evidence type="ECO:0000256" key="2">
    <source>
        <dbReference type="ARBA" id="ARBA00012438"/>
    </source>
</evidence>
<feature type="coiled-coil region" evidence="9">
    <location>
        <begin position="159"/>
        <end position="193"/>
    </location>
</feature>
<dbReference type="SUPFAM" id="SSF55785">
    <property type="entry name" value="PYP-like sensor domain (PAS domain)"/>
    <property type="match status" value="1"/>
</dbReference>
<keyword evidence="6" id="KW-0418">Kinase</keyword>
<sequence>MSSAGDDEEVPGCDEVSEPIDSPMPLNEEREPAQQALERSEERHRLVAGVTREVIWDADLLTGLTSWSGAVRDVFGMQHDLVDIDFEWWRARIHPADVPDVLAARDAALRSPSGRYGIEYRLRHEAGRYVIVSARGQVLRDAEGVAVRFLGSMLDVTDFRRQEEELNFARRVAEKANDAKSELLRRLVVAQEDERARIAADVHDDSVQSIAVLDLRLGSLERRLGDSAPDLVPSINELRAAVRDVSRGLRDLLFELEPAHSGADLTETLRSATAQIFEEVDLDWTVGFDEGAGPMPVDWPNDVARAQILRIVKEALINVRKHAAATRVDVVIRRVDGGVEIVVADDGVGPAGTQSPPRPGHRGLATMRDRAEIAGGWCTVEATSPGTVVRLWLPSTSPGPAGSS</sequence>
<evidence type="ECO:0000313" key="12">
    <source>
        <dbReference type="EMBL" id="MBB6626248.1"/>
    </source>
</evidence>
<dbReference type="GO" id="GO:0000155">
    <property type="term" value="F:phosphorelay sensor kinase activity"/>
    <property type="evidence" value="ECO:0007669"/>
    <property type="project" value="InterPro"/>
</dbReference>
<feature type="domain" description="PAC" evidence="11">
    <location>
        <begin position="116"/>
        <end position="168"/>
    </location>
</feature>
<name>A0A7X0VAL1_9ACTN</name>
<dbReference type="PROSITE" id="PS50113">
    <property type="entry name" value="PAC"/>
    <property type="match status" value="1"/>
</dbReference>
<proteinExistence type="predicted"/>
<dbReference type="InterPro" id="IPR035965">
    <property type="entry name" value="PAS-like_dom_sf"/>
</dbReference>
<evidence type="ECO:0000256" key="5">
    <source>
        <dbReference type="ARBA" id="ARBA00022741"/>
    </source>
</evidence>
<dbReference type="Proteomes" id="UP000523955">
    <property type="component" value="Unassembled WGS sequence"/>
</dbReference>
<dbReference type="CDD" id="cd16917">
    <property type="entry name" value="HATPase_UhpB-NarQ-NarX-like"/>
    <property type="match status" value="1"/>
</dbReference>
<keyword evidence="3" id="KW-0597">Phosphoprotein</keyword>
<dbReference type="InterPro" id="IPR011712">
    <property type="entry name" value="Sig_transdc_His_kin_sub3_dim/P"/>
</dbReference>
<dbReference type="RefSeq" id="WP_185251543.1">
    <property type="nucleotide sequence ID" value="NZ_JACKXE010000001.1"/>
</dbReference>
<keyword evidence="5" id="KW-0547">Nucleotide-binding</keyword>
<dbReference type="SUPFAM" id="SSF55874">
    <property type="entry name" value="ATPase domain of HSP90 chaperone/DNA topoisomerase II/histidine kinase"/>
    <property type="match status" value="1"/>
</dbReference>
<evidence type="ECO:0000259" key="11">
    <source>
        <dbReference type="PROSITE" id="PS50113"/>
    </source>
</evidence>
<keyword evidence="7" id="KW-0067">ATP-binding</keyword>
<dbReference type="InterPro" id="IPR013655">
    <property type="entry name" value="PAS_fold_3"/>
</dbReference>
<keyword evidence="4" id="KW-0808">Transferase</keyword>
<dbReference type="PANTHER" id="PTHR24421:SF10">
    <property type="entry name" value="NITRATE_NITRITE SENSOR PROTEIN NARQ"/>
    <property type="match status" value="1"/>
</dbReference>
<organism evidence="12 13">
    <name type="scientific">Nocardioides luti</name>
    <dbReference type="NCBI Taxonomy" id="2761101"/>
    <lineage>
        <taxon>Bacteria</taxon>
        <taxon>Bacillati</taxon>
        <taxon>Actinomycetota</taxon>
        <taxon>Actinomycetes</taxon>
        <taxon>Propionibacteriales</taxon>
        <taxon>Nocardioidaceae</taxon>
        <taxon>Nocardioides</taxon>
    </lineage>
</organism>
<keyword evidence="13" id="KW-1185">Reference proteome</keyword>
<dbReference type="AlphaFoldDB" id="A0A7X0VAL1"/>